<sequence>MTTTTVPPRARRNRAVALTRAVARVHRCHWLCLSRATPTVRAAFAAAALARAYSRETRVSERAGTARRARAARRQAMLEARRERRRCCTQVESESGRLVPDFRFPRKSPPSEDDMVVLLLRGAKSGTKVGGARLGTLRRQSRARLAPLDLAAAGESLRDRLAVPPLRFPPYFSHHAGEVTLQRDRTTSSPLAAAHRAKSHGRFG</sequence>
<reference evidence="2" key="1">
    <citation type="journal article" date="2017" name="Parasit. Vectors">
        <title>Sialotranscriptomics of Rhipicephalus zambeziensis reveals intricate expression profiles of secretory proteins and suggests tight temporal transcriptional regulation during blood-feeding.</title>
        <authorList>
            <person name="de Castro M.H."/>
            <person name="de Klerk D."/>
            <person name="Pienaar R."/>
            <person name="Rees D.J.G."/>
            <person name="Mans B.J."/>
        </authorList>
    </citation>
    <scope>NUCLEOTIDE SEQUENCE</scope>
    <source>
        <tissue evidence="2">Salivary glands</tissue>
    </source>
</reference>
<protein>
    <submittedName>
        <fullName evidence="2">Uncharacterized protein</fullName>
    </submittedName>
</protein>
<name>A0A224Y7H8_9ACAR</name>
<dbReference type="EMBL" id="GFPF01001509">
    <property type="protein sequence ID" value="MAA12655.1"/>
    <property type="molecule type" value="Transcribed_RNA"/>
</dbReference>
<organism evidence="2">
    <name type="scientific">Rhipicephalus zambeziensis</name>
    <dbReference type="NCBI Taxonomy" id="60191"/>
    <lineage>
        <taxon>Eukaryota</taxon>
        <taxon>Metazoa</taxon>
        <taxon>Ecdysozoa</taxon>
        <taxon>Arthropoda</taxon>
        <taxon>Chelicerata</taxon>
        <taxon>Arachnida</taxon>
        <taxon>Acari</taxon>
        <taxon>Parasitiformes</taxon>
        <taxon>Ixodida</taxon>
        <taxon>Ixodoidea</taxon>
        <taxon>Ixodidae</taxon>
        <taxon>Rhipicephalinae</taxon>
        <taxon>Rhipicephalus</taxon>
        <taxon>Rhipicephalus</taxon>
    </lineage>
</organism>
<feature type="compositionally biased region" description="Basic residues" evidence="1">
    <location>
        <begin position="195"/>
        <end position="204"/>
    </location>
</feature>
<dbReference type="AlphaFoldDB" id="A0A224Y7H8"/>
<feature type="region of interest" description="Disordered" evidence="1">
    <location>
        <begin position="181"/>
        <end position="204"/>
    </location>
</feature>
<proteinExistence type="predicted"/>
<accession>A0A224Y7H8</accession>
<evidence type="ECO:0000313" key="2">
    <source>
        <dbReference type="EMBL" id="MAA12655.1"/>
    </source>
</evidence>
<evidence type="ECO:0000256" key="1">
    <source>
        <dbReference type="SAM" id="MobiDB-lite"/>
    </source>
</evidence>